<reference evidence="1 2" key="1">
    <citation type="submission" date="2018-06" db="EMBL/GenBank/DDBJ databases">
        <authorList>
            <consortium name="Pathogen Informatics"/>
            <person name="Doyle S."/>
        </authorList>
    </citation>
    <scope>NUCLEOTIDE SEQUENCE [LARGE SCALE GENOMIC DNA]</scope>
    <source>
        <strain evidence="1 2">NCTC11685</strain>
    </source>
</reference>
<evidence type="ECO:0000313" key="1">
    <source>
        <dbReference type="EMBL" id="STV78546.1"/>
    </source>
</evidence>
<organism evidence="1 2">
    <name type="scientific">Klebsiella michiganensis</name>
    <dbReference type="NCBI Taxonomy" id="1134687"/>
    <lineage>
        <taxon>Bacteria</taxon>
        <taxon>Pseudomonadati</taxon>
        <taxon>Pseudomonadota</taxon>
        <taxon>Gammaproteobacteria</taxon>
        <taxon>Enterobacterales</taxon>
        <taxon>Enterobacteriaceae</taxon>
        <taxon>Klebsiella/Raoultella group</taxon>
        <taxon>Klebsiella</taxon>
    </lineage>
</organism>
<dbReference type="EMBL" id="UGMS01000001">
    <property type="protein sequence ID" value="STV78546.1"/>
    <property type="molecule type" value="Genomic_DNA"/>
</dbReference>
<gene>
    <name evidence="1" type="ORF">NCTC11685_02230</name>
</gene>
<proteinExistence type="predicted"/>
<sequence length="80" mass="9197">MKSFSIPSAEGITIEFWLRQKKNNEPLPLLVIKSDNQLLYKNPGRGLVFLIIIIIPTIQKGELTLSYDEDRARDIPFLLL</sequence>
<dbReference type="AlphaFoldDB" id="A0A7H4N5A3"/>
<evidence type="ECO:0000313" key="2">
    <source>
        <dbReference type="Proteomes" id="UP000254863"/>
    </source>
</evidence>
<name>A0A7H4N5A3_9ENTR</name>
<protein>
    <submittedName>
        <fullName evidence="1">Uncharacterized protein</fullName>
    </submittedName>
</protein>
<dbReference type="Proteomes" id="UP000254863">
    <property type="component" value="Unassembled WGS sequence"/>
</dbReference>
<comment type="caution">
    <text evidence="1">The sequence shown here is derived from an EMBL/GenBank/DDBJ whole genome shotgun (WGS) entry which is preliminary data.</text>
</comment>
<accession>A0A7H4N5A3</accession>